<reference evidence="2" key="1">
    <citation type="submission" date="2012-11" db="EMBL/GenBank/DDBJ databases">
        <title>Dependencies among metagenomic species, viruses, plasmids and units of genetic variation.</title>
        <authorList>
            <person name="Nielsen H.B."/>
            <person name="Almeida M."/>
            <person name="Juncker A.S."/>
            <person name="Rasmussen S."/>
            <person name="Li J."/>
            <person name="Sunagawa S."/>
            <person name="Plichta D."/>
            <person name="Gautier L."/>
            <person name="Le Chatelier E."/>
            <person name="Peletier E."/>
            <person name="Bonde I."/>
            <person name="Nielsen T."/>
            <person name="Manichanh C."/>
            <person name="Arumugam M."/>
            <person name="Batto J."/>
            <person name="Santos M.B.Q.D."/>
            <person name="Blom N."/>
            <person name="Borruel N."/>
            <person name="Burgdorf K.S."/>
            <person name="Boumezbeur F."/>
            <person name="Casellas F."/>
            <person name="Dore J."/>
            <person name="Guarner F."/>
            <person name="Hansen T."/>
            <person name="Hildebrand F."/>
            <person name="Kaas R.S."/>
            <person name="Kennedy S."/>
            <person name="Kristiansen K."/>
            <person name="Kultima J.R."/>
            <person name="Leonard P."/>
            <person name="Levenez F."/>
            <person name="Lund O."/>
            <person name="Moumen B."/>
            <person name="Le Paslier D."/>
            <person name="Pons N."/>
            <person name="Pedersen O."/>
            <person name="Prifti E."/>
            <person name="Qin J."/>
            <person name="Raes J."/>
            <person name="Tap J."/>
            <person name="Tims S."/>
            <person name="Ussery D.W."/>
            <person name="Yamada T."/>
            <person name="MetaHit consortium"/>
            <person name="Renault P."/>
            <person name="Sicheritz-Ponten T."/>
            <person name="Bork P."/>
            <person name="Wang J."/>
            <person name="Brunak S."/>
            <person name="Ehrlich S.D."/>
        </authorList>
    </citation>
    <scope>NUCLEOTIDE SEQUENCE [LARGE SCALE GENOMIC DNA]</scope>
</reference>
<feature type="transmembrane region" description="Helical" evidence="1">
    <location>
        <begin position="111"/>
        <end position="132"/>
    </location>
</feature>
<keyword evidence="1" id="KW-0472">Membrane</keyword>
<evidence type="ECO:0000256" key="1">
    <source>
        <dbReference type="SAM" id="Phobius"/>
    </source>
</evidence>
<accession>R5LVR6</accession>
<feature type="transmembrane region" description="Helical" evidence="1">
    <location>
        <begin position="28"/>
        <end position="46"/>
    </location>
</feature>
<keyword evidence="1" id="KW-1133">Transmembrane helix</keyword>
<comment type="caution">
    <text evidence="2">The sequence shown here is derived from an EMBL/GenBank/DDBJ whole genome shotgun (WGS) entry which is preliminary data.</text>
</comment>
<organism evidence="2 3">
    <name type="scientific">Eshraghiella crossota CAG:259</name>
    <dbReference type="NCBI Taxonomy" id="1263062"/>
    <lineage>
        <taxon>Bacteria</taxon>
        <taxon>Bacillati</taxon>
        <taxon>Bacillota</taxon>
        <taxon>Clostridia</taxon>
        <taxon>Lachnospirales</taxon>
        <taxon>Lachnospiraceae</taxon>
        <taxon>Eshraghiella</taxon>
    </lineage>
</organism>
<dbReference type="Proteomes" id="UP000018300">
    <property type="component" value="Unassembled WGS sequence"/>
</dbReference>
<evidence type="ECO:0000313" key="2">
    <source>
        <dbReference type="EMBL" id="CCY77176.1"/>
    </source>
</evidence>
<dbReference type="InterPro" id="IPR010390">
    <property type="entry name" value="ABC-2_transporter-like"/>
</dbReference>
<feature type="transmembrane region" description="Helical" evidence="1">
    <location>
        <begin position="152"/>
        <end position="179"/>
    </location>
</feature>
<feature type="transmembrane region" description="Helical" evidence="1">
    <location>
        <begin position="214"/>
        <end position="233"/>
    </location>
</feature>
<evidence type="ECO:0000313" key="3">
    <source>
        <dbReference type="Proteomes" id="UP000018300"/>
    </source>
</evidence>
<dbReference type="PANTHER" id="PTHR36832:SF1">
    <property type="entry name" value="SLR1174 PROTEIN"/>
    <property type="match status" value="1"/>
</dbReference>
<name>R5LVR6_9FIRM</name>
<dbReference type="PANTHER" id="PTHR36832">
    <property type="entry name" value="SLR1174 PROTEIN-RELATED"/>
    <property type="match status" value="1"/>
</dbReference>
<dbReference type="Pfam" id="PF06182">
    <property type="entry name" value="ABC2_membrane_6"/>
    <property type="match status" value="1"/>
</dbReference>
<dbReference type="EMBL" id="CAYU010000054">
    <property type="protein sequence ID" value="CCY77176.1"/>
    <property type="molecule type" value="Genomic_DNA"/>
</dbReference>
<feature type="transmembrane region" description="Helical" evidence="1">
    <location>
        <begin position="191"/>
        <end position="208"/>
    </location>
</feature>
<evidence type="ECO:0008006" key="4">
    <source>
        <dbReference type="Google" id="ProtNLM"/>
    </source>
</evidence>
<feature type="transmembrane region" description="Helical" evidence="1">
    <location>
        <begin position="240"/>
        <end position="262"/>
    </location>
</feature>
<protein>
    <recommendedName>
        <fullName evidence="4">ABC transporter permease protein</fullName>
    </recommendedName>
</protein>
<dbReference type="AlphaFoldDB" id="R5LVR6"/>
<gene>
    <name evidence="2" type="ORF">BN569_00027</name>
</gene>
<keyword evidence="1" id="KW-0812">Transmembrane</keyword>
<proteinExistence type="predicted"/>
<sequence length="274" mass="31279">MNMKKFFRTYFPFASNQIKACMAYKGSVYLFILCSLFSSLINYYLWKAVYGSAGGGVIGGLTVSEMVIYVFMTYVTRTVANVSINEEVSFDVVKGTVANNLIKPIDYRMSIIFRGFGYSLYNFIMPAVFVWIGVEIYRAKVLCLPFTGWVNLLFYVLSMILSLLIYLLFDFCFGLIAFFTTYIFGLQMIESAVLSFLTGQLIPLTFFPETVQKVFNFMPFSSMTYAPVMIYLGKFQGSELAFVLLRQVIWVILLYVTGSLIWKRVTKRLIVLGG</sequence>
<feature type="transmembrane region" description="Helical" evidence="1">
    <location>
        <begin position="52"/>
        <end position="75"/>
    </location>
</feature>